<reference evidence="1 2" key="1">
    <citation type="submission" date="2020-08" db="EMBL/GenBank/DDBJ databases">
        <authorList>
            <person name="Koutsovoulos G."/>
            <person name="Danchin GJ E."/>
        </authorList>
    </citation>
    <scope>NUCLEOTIDE SEQUENCE [LARGE SCALE GENOMIC DNA]</scope>
</reference>
<organism evidence="1 2">
    <name type="scientific">Meloidogyne enterolobii</name>
    <name type="common">Root-knot nematode worm</name>
    <name type="synonym">Meloidogyne mayaguensis</name>
    <dbReference type="NCBI Taxonomy" id="390850"/>
    <lineage>
        <taxon>Eukaryota</taxon>
        <taxon>Metazoa</taxon>
        <taxon>Ecdysozoa</taxon>
        <taxon>Nematoda</taxon>
        <taxon>Chromadorea</taxon>
        <taxon>Rhabditida</taxon>
        <taxon>Tylenchina</taxon>
        <taxon>Tylenchomorpha</taxon>
        <taxon>Tylenchoidea</taxon>
        <taxon>Meloidogynidae</taxon>
        <taxon>Meloidogyninae</taxon>
        <taxon>Meloidogyne</taxon>
    </lineage>
</organism>
<evidence type="ECO:0000313" key="1">
    <source>
        <dbReference type="EMBL" id="CAD2198106.1"/>
    </source>
</evidence>
<dbReference type="AlphaFoldDB" id="A0A6V7XFJ2"/>
<gene>
    <name evidence="1" type="ORF">MENT_LOCUS51393</name>
</gene>
<name>A0A6V7XFJ2_MELEN</name>
<dbReference type="Proteomes" id="UP000580250">
    <property type="component" value="Unassembled WGS sequence"/>
</dbReference>
<accession>A0A6V7XFJ2</accession>
<evidence type="ECO:0000313" key="2">
    <source>
        <dbReference type="Proteomes" id="UP000580250"/>
    </source>
</evidence>
<sequence length="48" mass="5605">MFKIFKLVGMGERLTLLSKATWLIYKKDLDLNTIINSLCLSQYLLNKL</sequence>
<protein>
    <submittedName>
        <fullName evidence="1">Uncharacterized protein</fullName>
    </submittedName>
</protein>
<dbReference type="EMBL" id="CAJEWN010001522">
    <property type="protein sequence ID" value="CAD2198106.1"/>
    <property type="molecule type" value="Genomic_DNA"/>
</dbReference>
<proteinExistence type="predicted"/>
<comment type="caution">
    <text evidence="1">The sequence shown here is derived from an EMBL/GenBank/DDBJ whole genome shotgun (WGS) entry which is preliminary data.</text>
</comment>